<dbReference type="InterPro" id="IPR035919">
    <property type="entry name" value="EAL_sf"/>
</dbReference>
<feature type="domain" description="EAL" evidence="2">
    <location>
        <begin position="389"/>
        <end position="646"/>
    </location>
</feature>
<keyword evidence="1" id="KW-0472">Membrane</keyword>
<dbReference type="PROSITE" id="PS50883">
    <property type="entry name" value="EAL"/>
    <property type="match status" value="1"/>
</dbReference>
<dbReference type="GO" id="GO:0071111">
    <property type="term" value="F:cyclic-guanylate-specific phosphodiesterase activity"/>
    <property type="evidence" value="ECO:0007669"/>
    <property type="project" value="InterPro"/>
</dbReference>
<dbReference type="CDD" id="cd01948">
    <property type="entry name" value="EAL"/>
    <property type="match status" value="1"/>
</dbReference>
<evidence type="ECO:0000313" key="4">
    <source>
        <dbReference type="EMBL" id="GIM69196.1"/>
    </source>
</evidence>
<dbReference type="Pfam" id="PF00563">
    <property type="entry name" value="EAL"/>
    <property type="match status" value="1"/>
</dbReference>
<evidence type="ECO:0000259" key="3">
    <source>
        <dbReference type="PROSITE" id="PS50887"/>
    </source>
</evidence>
<dbReference type="EMBL" id="BOQL01000026">
    <property type="protein sequence ID" value="GIM69196.1"/>
    <property type="molecule type" value="Genomic_DNA"/>
</dbReference>
<dbReference type="InterPro" id="IPR029787">
    <property type="entry name" value="Nucleotide_cyclase"/>
</dbReference>
<dbReference type="SUPFAM" id="SSF55073">
    <property type="entry name" value="Nucleotide cyclase"/>
    <property type="match status" value="1"/>
</dbReference>
<keyword evidence="1" id="KW-0812">Transmembrane</keyword>
<dbReference type="InterPro" id="IPR043128">
    <property type="entry name" value="Rev_trsase/Diguanyl_cyclase"/>
</dbReference>
<dbReference type="InterPro" id="IPR001633">
    <property type="entry name" value="EAL_dom"/>
</dbReference>
<dbReference type="PROSITE" id="PS50887">
    <property type="entry name" value="GGDEF"/>
    <property type="match status" value="1"/>
</dbReference>
<feature type="transmembrane region" description="Helical" evidence="1">
    <location>
        <begin position="178"/>
        <end position="201"/>
    </location>
</feature>
<dbReference type="PANTHER" id="PTHR33121:SF70">
    <property type="entry name" value="SIGNALING PROTEIN YKOW"/>
    <property type="match status" value="1"/>
</dbReference>
<evidence type="ECO:0000259" key="2">
    <source>
        <dbReference type="PROSITE" id="PS50883"/>
    </source>
</evidence>
<reference evidence="4" key="1">
    <citation type="submission" date="2021-03" db="EMBL/GenBank/DDBJ databases">
        <title>Whole genome shotgun sequence of Actinoplanes auranticolor NBRC 12245.</title>
        <authorList>
            <person name="Komaki H."/>
            <person name="Tamura T."/>
        </authorList>
    </citation>
    <scope>NUCLEOTIDE SEQUENCE</scope>
    <source>
        <strain evidence="4">NBRC 12245</strain>
    </source>
</reference>
<dbReference type="Gene3D" id="3.30.70.270">
    <property type="match status" value="1"/>
</dbReference>
<dbReference type="Pfam" id="PF00990">
    <property type="entry name" value="GGDEF"/>
    <property type="match status" value="1"/>
</dbReference>
<dbReference type="CDD" id="cd01949">
    <property type="entry name" value="GGDEF"/>
    <property type="match status" value="1"/>
</dbReference>
<organism evidence="4 5">
    <name type="scientific">Actinoplanes auranticolor</name>
    <dbReference type="NCBI Taxonomy" id="47988"/>
    <lineage>
        <taxon>Bacteria</taxon>
        <taxon>Bacillati</taxon>
        <taxon>Actinomycetota</taxon>
        <taxon>Actinomycetes</taxon>
        <taxon>Micromonosporales</taxon>
        <taxon>Micromonosporaceae</taxon>
        <taxon>Actinoplanes</taxon>
    </lineage>
</organism>
<evidence type="ECO:0000256" key="1">
    <source>
        <dbReference type="SAM" id="Phobius"/>
    </source>
</evidence>
<dbReference type="SUPFAM" id="SSF141868">
    <property type="entry name" value="EAL domain-like"/>
    <property type="match status" value="1"/>
</dbReference>
<dbReference type="SMART" id="SM00052">
    <property type="entry name" value="EAL"/>
    <property type="match status" value="1"/>
</dbReference>
<gene>
    <name evidence="4" type="ORF">Aau02nite_35100</name>
</gene>
<keyword evidence="1" id="KW-1133">Transmembrane helix</keyword>
<dbReference type="AlphaFoldDB" id="A0A919VMQ5"/>
<comment type="caution">
    <text evidence="4">The sequence shown here is derived from an EMBL/GenBank/DDBJ whole genome shotgun (WGS) entry which is preliminary data.</text>
</comment>
<dbReference type="NCBIfam" id="TIGR00254">
    <property type="entry name" value="GGDEF"/>
    <property type="match status" value="1"/>
</dbReference>
<evidence type="ECO:0008006" key="6">
    <source>
        <dbReference type="Google" id="ProtNLM"/>
    </source>
</evidence>
<dbReference type="InterPro" id="IPR050706">
    <property type="entry name" value="Cyclic-di-GMP_PDE-like"/>
</dbReference>
<dbReference type="InterPro" id="IPR000160">
    <property type="entry name" value="GGDEF_dom"/>
</dbReference>
<keyword evidence="5" id="KW-1185">Reference proteome</keyword>
<evidence type="ECO:0000313" key="5">
    <source>
        <dbReference type="Proteomes" id="UP000681340"/>
    </source>
</evidence>
<feature type="domain" description="GGDEF" evidence="3">
    <location>
        <begin position="249"/>
        <end position="380"/>
    </location>
</feature>
<proteinExistence type="predicted"/>
<name>A0A919VMQ5_9ACTN</name>
<protein>
    <recommendedName>
        <fullName evidence="6">Diguanylate cyclase (GGDEF)-like protein</fullName>
    </recommendedName>
</protein>
<sequence>MISRIRGRSVAMTAALAGVLLALAGYVIQGTVHTTRATEQQSHALVVDSLFSEARIAIAMQEVNLRHYQVEPSVAVEQRFAQVALTANDTLAQIAAGDTGQARADALRLREEQRAYQALAERLIALIADSDPAHVQLDRLEVTPAFYTLQDDIDEVSRAYHDAAQSQVSALRRTQVRLLIGTSVGFAVGLTLVGMILRLVLSYQRRLVDQAAASRYLALHDPLTGLPNRTLFGQRLQAALAGLTAAGGHQIALMVIDLNGFKAVNDTLGHQAGDQVLLESGRRLAESVGTDGVVARLGGDEFAVLLPHVTGVEAATELAGRLVAALRRDFVLAEGPAAISGSLGIALGPLHGAGDELFRHADAAMYRAKGNGGGVAVYDAAEDAETPDRMQLFADLRALLDSGDPDGQLRLYYQPQVRLSDGVVTSAEALVRWQHPERGLLLPATFLPVAESRGLEIRLTDHLLGLAVGQAARWRLAGHAFQVAVNVSPGCLVDPGFVARVLSTVADAGLPPRLLCLELTETSIMADPDRAVRALHEVREHGITVSVDDFGTGFSSLAQLRRVPADELKIDRTFMRDLTPGTPDAVMVRSAIDLGHNLGLSMVAEGVEDVAALLRLRELSCEYAQGYALSHPVPADRLPQACRDAEEVVRHAVGTAAPIV</sequence>
<accession>A0A919VMQ5</accession>
<dbReference type="SMART" id="SM00267">
    <property type="entry name" value="GGDEF"/>
    <property type="match status" value="1"/>
</dbReference>
<dbReference type="Gene3D" id="3.20.20.450">
    <property type="entry name" value="EAL domain"/>
    <property type="match status" value="1"/>
</dbReference>
<dbReference type="PANTHER" id="PTHR33121">
    <property type="entry name" value="CYCLIC DI-GMP PHOSPHODIESTERASE PDEF"/>
    <property type="match status" value="1"/>
</dbReference>
<dbReference type="Proteomes" id="UP000681340">
    <property type="component" value="Unassembled WGS sequence"/>
</dbReference>